<name>A0A4S8J0V4_MUSBA</name>
<sequence length="170" mass="18623">MGHDRKWEASVTGDILTKPRAPAEVRDAFRLSDNADLDSVSIKLEDSVLMVMLPKLASKKIKGPWVVSIASSNKEKLQGSNSERLKRWSLKDRFVVFCMVEGGGVEDRGGGEQDPVELLIVPEIAMILMNKSFLRRDGMLAAVEGGRWEVGEALLGNVAATVVATGWKWG</sequence>
<evidence type="ECO:0000313" key="2">
    <source>
        <dbReference type="Proteomes" id="UP000317650"/>
    </source>
</evidence>
<dbReference type="InterPro" id="IPR008978">
    <property type="entry name" value="HSP20-like_chaperone"/>
</dbReference>
<evidence type="ECO:0008006" key="3">
    <source>
        <dbReference type="Google" id="ProtNLM"/>
    </source>
</evidence>
<organism evidence="1 2">
    <name type="scientific">Musa balbisiana</name>
    <name type="common">Banana</name>
    <dbReference type="NCBI Taxonomy" id="52838"/>
    <lineage>
        <taxon>Eukaryota</taxon>
        <taxon>Viridiplantae</taxon>
        <taxon>Streptophyta</taxon>
        <taxon>Embryophyta</taxon>
        <taxon>Tracheophyta</taxon>
        <taxon>Spermatophyta</taxon>
        <taxon>Magnoliopsida</taxon>
        <taxon>Liliopsida</taxon>
        <taxon>Zingiberales</taxon>
        <taxon>Musaceae</taxon>
        <taxon>Musa</taxon>
    </lineage>
</organism>
<protein>
    <recommendedName>
        <fullName evidence="3">SHSP domain-containing protein</fullName>
    </recommendedName>
</protein>
<reference evidence="1 2" key="1">
    <citation type="journal article" date="2019" name="Nat. Plants">
        <title>Genome sequencing of Musa balbisiana reveals subgenome evolution and function divergence in polyploid bananas.</title>
        <authorList>
            <person name="Yao X."/>
        </authorList>
    </citation>
    <scope>NUCLEOTIDE SEQUENCE [LARGE SCALE GENOMIC DNA]</scope>
    <source>
        <strain evidence="2">cv. DH-PKW</strain>
        <tissue evidence="1">Leaves</tissue>
    </source>
</reference>
<dbReference type="AlphaFoldDB" id="A0A4S8J0V4"/>
<comment type="caution">
    <text evidence="1">The sequence shown here is derived from an EMBL/GenBank/DDBJ whole genome shotgun (WGS) entry which is preliminary data.</text>
</comment>
<evidence type="ECO:0000313" key="1">
    <source>
        <dbReference type="EMBL" id="THU54344.1"/>
    </source>
</evidence>
<keyword evidence="2" id="KW-1185">Reference proteome</keyword>
<accession>A0A4S8J0V4</accession>
<dbReference type="STRING" id="52838.A0A4S8J0V4"/>
<dbReference type="Proteomes" id="UP000317650">
    <property type="component" value="Chromosome 10"/>
</dbReference>
<dbReference type="Gene3D" id="2.60.40.790">
    <property type="match status" value="1"/>
</dbReference>
<gene>
    <name evidence="1" type="ORF">C4D60_Mb10t24110</name>
</gene>
<dbReference type="EMBL" id="PYDT01000008">
    <property type="protein sequence ID" value="THU54344.1"/>
    <property type="molecule type" value="Genomic_DNA"/>
</dbReference>
<dbReference type="SUPFAM" id="SSF49764">
    <property type="entry name" value="HSP20-like chaperones"/>
    <property type="match status" value="1"/>
</dbReference>
<proteinExistence type="predicted"/>